<dbReference type="Pfam" id="PF03732">
    <property type="entry name" value="Retrotrans_gag"/>
    <property type="match status" value="1"/>
</dbReference>
<evidence type="ECO:0000313" key="4">
    <source>
        <dbReference type="RefSeq" id="XP_014519743.1"/>
    </source>
</evidence>
<dbReference type="AlphaFoldDB" id="A0A1S3VMZ0"/>
<gene>
    <name evidence="4" type="primary">LOC106776790</name>
</gene>
<dbReference type="KEGG" id="vra:106776790"/>
<dbReference type="PANTHER" id="PTHR33223">
    <property type="entry name" value="CCHC-TYPE DOMAIN-CONTAINING PROTEIN"/>
    <property type="match status" value="1"/>
</dbReference>
<sequence>MENQGEVQEGMKFDIQQLKGQMSQILEALNALQRPGDSQAPRPQPRALEAQTFPPHGLPPNYTPPSGADLRHVNTQKVEDNAVEIEDKLGADTAIIHGETTQSGMANVIMTKPPEIESSPYGVTPTEFEKLEMLGKKLRAIKGKHVFEFGDARKLCLVPDVVIPPKFKLPEFEKYRGNTCPRNHITMYCRKMTAYTHDEKLLIHLFQESLTGVALSWYMRLETAHIYTWKDLVDAFLRQYEYNEDITPDRVQLQNMVKKESESFREYAQRWREIAAQVEPPRSDKEMTTIFLNTLQPPFYEHMISSASSSFADIVVIGERVEGGIRNGKITLDPNLVASLNEYGLGQEEKRKQKANSHFTARSQMSHSYGFNRAIEERNYNRNEKVVNFTPIPMTYTQLLPDLLRNNLIEVCPTRPTRPPYPKKYDINARCDYHEGARGHSTEACKALKHKVQSLIDLGCLKFEESQPSTKARREFVAANAIDN</sequence>
<accession>A0A1S3VMZ0</accession>
<evidence type="ECO:0000256" key="1">
    <source>
        <dbReference type="SAM" id="MobiDB-lite"/>
    </source>
</evidence>
<keyword evidence="3" id="KW-1185">Reference proteome</keyword>
<feature type="region of interest" description="Disordered" evidence="1">
    <location>
        <begin position="34"/>
        <end position="59"/>
    </location>
</feature>
<name>A0A1S3VMZ0_VIGRR</name>
<dbReference type="OrthoDB" id="1002091at2759"/>
<protein>
    <submittedName>
        <fullName evidence="4">Uncharacterized protein LOC106776790</fullName>
    </submittedName>
</protein>
<dbReference type="Proteomes" id="UP000087766">
    <property type="component" value="Chromosome 11"/>
</dbReference>
<dbReference type="RefSeq" id="XP_014519743.1">
    <property type="nucleotide sequence ID" value="XM_014664257.1"/>
</dbReference>
<reference evidence="3" key="1">
    <citation type="journal article" date="2014" name="Nat. Commun.">
        <title>Genome sequence of mungbean and insights into evolution within Vigna species.</title>
        <authorList>
            <person name="Kang Y.J."/>
            <person name="Kim S.K."/>
            <person name="Kim M.Y."/>
            <person name="Lestari P."/>
            <person name="Kim K.H."/>
            <person name="Ha B.K."/>
            <person name="Jun T.H."/>
            <person name="Hwang W.J."/>
            <person name="Lee T."/>
            <person name="Lee J."/>
            <person name="Shim S."/>
            <person name="Yoon M.Y."/>
            <person name="Jang Y.E."/>
            <person name="Han K.S."/>
            <person name="Taeprayoon P."/>
            <person name="Yoon N."/>
            <person name="Somta P."/>
            <person name="Tanya P."/>
            <person name="Kim K.S."/>
            <person name="Gwag J.G."/>
            <person name="Moon J.K."/>
            <person name="Lee Y.H."/>
            <person name="Park B.S."/>
            <person name="Bombarely A."/>
            <person name="Doyle J.J."/>
            <person name="Jackson S.A."/>
            <person name="Schafleitner R."/>
            <person name="Srinives P."/>
            <person name="Varshney R.K."/>
            <person name="Lee S.H."/>
        </authorList>
    </citation>
    <scope>NUCLEOTIDE SEQUENCE [LARGE SCALE GENOMIC DNA]</scope>
    <source>
        <strain evidence="3">cv. VC1973A</strain>
    </source>
</reference>
<feature type="domain" description="Retrotransposon gag" evidence="2">
    <location>
        <begin position="205"/>
        <end position="296"/>
    </location>
</feature>
<proteinExistence type="predicted"/>
<dbReference type="InterPro" id="IPR005162">
    <property type="entry name" value="Retrotrans_gag_dom"/>
</dbReference>
<dbReference type="PANTHER" id="PTHR33223:SF8">
    <property type="entry name" value="OS04G0172440 PROTEIN"/>
    <property type="match status" value="1"/>
</dbReference>
<evidence type="ECO:0000259" key="2">
    <source>
        <dbReference type="Pfam" id="PF03732"/>
    </source>
</evidence>
<evidence type="ECO:0000313" key="3">
    <source>
        <dbReference type="Proteomes" id="UP000087766"/>
    </source>
</evidence>
<dbReference type="GeneID" id="106776790"/>
<reference evidence="4" key="2">
    <citation type="submission" date="2025-08" db="UniProtKB">
        <authorList>
            <consortium name="RefSeq"/>
        </authorList>
    </citation>
    <scope>IDENTIFICATION</scope>
    <source>
        <tissue evidence="4">Leaf</tissue>
    </source>
</reference>
<organism evidence="3 4">
    <name type="scientific">Vigna radiata var. radiata</name>
    <name type="common">Mung bean</name>
    <name type="synonym">Phaseolus aureus</name>
    <dbReference type="NCBI Taxonomy" id="3916"/>
    <lineage>
        <taxon>Eukaryota</taxon>
        <taxon>Viridiplantae</taxon>
        <taxon>Streptophyta</taxon>
        <taxon>Embryophyta</taxon>
        <taxon>Tracheophyta</taxon>
        <taxon>Spermatophyta</taxon>
        <taxon>Magnoliopsida</taxon>
        <taxon>eudicotyledons</taxon>
        <taxon>Gunneridae</taxon>
        <taxon>Pentapetalae</taxon>
        <taxon>rosids</taxon>
        <taxon>fabids</taxon>
        <taxon>Fabales</taxon>
        <taxon>Fabaceae</taxon>
        <taxon>Papilionoideae</taxon>
        <taxon>50 kb inversion clade</taxon>
        <taxon>NPAAA clade</taxon>
        <taxon>indigoferoid/millettioid clade</taxon>
        <taxon>Phaseoleae</taxon>
        <taxon>Vigna</taxon>
    </lineage>
</organism>